<evidence type="ECO:0000256" key="1">
    <source>
        <dbReference type="SAM" id="MobiDB-lite"/>
    </source>
</evidence>
<dbReference type="Proteomes" id="UP000324222">
    <property type="component" value="Unassembled WGS sequence"/>
</dbReference>
<proteinExistence type="predicted"/>
<keyword evidence="3" id="KW-1185">Reference proteome</keyword>
<protein>
    <submittedName>
        <fullName evidence="2">Uncharacterized protein</fullName>
    </submittedName>
</protein>
<feature type="region of interest" description="Disordered" evidence="1">
    <location>
        <begin position="1"/>
        <end position="34"/>
    </location>
</feature>
<feature type="compositionally biased region" description="Acidic residues" evidence="1">
    <location>
        <begin position="11"/>
        <end position="29"/>
    </location>
</feature>
<evidence type="ECO:0000313" key="3">
    <source>
        <dbReference type="Proteomes" id="UP000324222"/>
    </source>
</evidence>
<name>A0A5B7JA42_PORTR</name>
<dbReference type="EMBL" id="VSRR010083988">
    <property type="protein sequence ID" value="MPC90327.1"/>
    <property type="molecule type" value="Genomic_DNA"/>
</dbReference>
<comment type="caution">
    <text evidence="2">The sequence shown here is derived from an EMBL/GenBank/DDBJ whole genome shotgun (WGS) entry which is preliminary data.</text>
</comment>
<gene>
    <name evidence="2" type="ORF">E2C01_085304</name>
</gene>
<reference evidence="2 3" key="1">
    <citation type="submission" date="2019-05" db="EMBL/GenBank/DDBJ databases">
        <title>Another draft genome of Portunus trituberculatus and its Hox gene families provides insights of decapod evolution.</title>
        <authorList>
            <person name="Jeong J.-H."/>
            <person name="Song I."/>
            <person name="Kim S."/>
            <person name="Choi T."/>
            <person name="Kim D."/>
            <person name="Ryu S."/>
            <person name="Kim W."/>
        </authorList>
    </citation>
    <scope>NUCLEOTIDE SEQUENCE [LARGE SCALE GENOMIC DNA]</scope>
    <source>
        <tissue evidence="2">Muscle</tissue>
    </source>
</reference>
<feature type="compositionally biased region" description="Basic and acidic residues" evidence="1">
    <location>
        <begin position="1"/>
        <end position="10"/>
    </location>
</feature>
<sequence length="58" mass="7041">MHHVCLKDEIRLEEEEEEEEEEKEEEEGEEARRRKCTRRFGSLFKVTGNEFVTPLMLE</sequence>
<dbReference type="AlphaFoldDB" id="A0A5B7JA42"/>
<organism evidence="2 3">
    <name type="scientific">Portunus trituberculatus</name>
    <name type="common">Swimming crab</name>
    <name type="synonym">Neptunus trituberculatus</name>
    <dbReference type="NCBI Taxonomy" id="210409"/>
    <lineage>
        <taxon>Eukaryota</taxon>
        <taxon>Metazoa</taxon>
        <taxon>Ecdysozoa</taxon>
        <taxon>Arthropoda</taxon>
        <taxon>Crustacea</taxon>
        <taxon>Multicrustacea</taxon>
        <taxon>Malacostraca</taxon>
        <taxon>Eumalacostraca</taxon>
        <taxon>Eucarida</taxon>
        <taxon>Decapoda</taxon>
        <taxon>Pleocyemata</taxon>
        <taxon>Brachyura</taxon>
        <taxon>Eubrachyura</taxon>
        <taxon>Portunoidea</taxon>
        <taxon>Portunidae</taxon>
        <taxon>Portuninae</taxon>
        <taxon>Portunus</taxon>
    </lineage>
</organism>
<evidence type="ECO:0000313" key="2">
    <source>
        <dbReference type="EMBL" id="MPC90327.1"/>
    </source>
</evidence>
<accession>A0A5B7JA42</accession>